<proteinExistence type="predicted"/>
<feature type="region of interest" description="Disordered" evidence="1">
    <location>
        <begin position="708"/>
        <end position="727"/>
    </location>
</feature>
<feature type="compositionally biased region" description="Low complexity" evidence="1">
    <location>
        <begin position="1110"/>
        <end position="1130"/>
    </location>
</feature>
<reference evidence="4 5" key="1">
    <citation type="journal article" date="2012" name="PLoS Pathog.">
        <title>Diverse lifestyles and strategies of plant pathogenesis encoded in the genomes of eighteen Dothideomycetes fungi.</title>
        <authorList>
            <person name="Ohm R.A."/>
            <person name="Feau N."/>
            <person name="Henrissat B."/>
            <person name="Schoch C.L."/>
            <person name="Horwitz B.A."/>
            <person name="Barry K.W."/>
            <person name="Condon B.J."/>
            <person name="Copeland A.C."/>
            <person name="Dhillon B."/>
            <person name="Glaser F."/>
            <person name="Hesse C.N."/>
            <person name="Kosti I."/>
            <person name="LaButti K."/>
            <person name="Lindquist E.A."/>
            <person name="Lucas S."/>
            <person name="Salamov A.A."/>
            <person name="Bradshaw R.E."/>
            <person name="Ciuffetti L."/>
            <person name="Hamelin R.C."/>
            <person name="Kema G.H.J."/>
            <person name="Lawrence C."/>
            <person name="Scott J.A."/>
            <person name="Spatafora J.W."/>
            <person name="Turgeon B.G."/>
            <person name="de Wit P.J.G.M."/>
            <person name="Zhong S."/>
            <person name="Goodwin S.B."/>
            <person name="Grigoriev I.V."/>
        </authorList>
    </citation>
    <scope>NUCLEOTIDE SEQUENCE [LARGE SCALE GENOMIC DNA]</scope>
    <source>
        <strain evidence="4 5">SO2202</strain>
    </source>
</reference>
<feature type="domain" description="F-box" evidence="2">
    <location>
        <begin position="107"/>
        <end position="133"/>
    </location>
</feature>
<dbReference type="EMBL" id="KB456260">
    <property type="protein sequence ID" value="EMF16615.1"/>
    <property type="molecule type" value="Genomic_DNA"/>
</dbReference>
<keyword evidence="5" id="KW-1185">Reference proteome</keyword>
<dbReference type="Pfam" id="PF25422">
    <property type="entry name" value="DUF7892"/>
    <property type="match status" value="1"/>
</dbReference>
<evidence type="ECO:0000313" key="4">
    <source>
        <dbReference type="EMBL" id="EMF16615.1"/>
    </source>
</evidence>
<feature type="region of interest" description="Disordered" evidence="1">
    <location>
        <begin position="965"/>
        <end position="997"/>
    </location>
</feature>
<name>N1QHF0_SPHMS</name>
<evidence type="ECO:0000256" key="1">
    <source>
        <dbReference type="SAM" id="MobiDB-lite"/>
    </source>
</evidence>
<dbReference type="HOGENOM" id="CLU_263160_0_0_1"/>
<dbReference type="STRING" id="692275.N1QHF0"/>
<feature type="domain" description="DUF7892" evidence="3">
    <location>
        <begin position="770"/>
        <end position="926"/>
    </location>
</feature>
<dbReference type="CDD" id="cd09917">
    <property type="entry name" value="F-box_SF"/>
    <property type="match status" value="1"/>
</dbReference>
<dbReference type="OMA" id="WSKRCQF"/>
<protein>
    <recommendedName>
        <fullName evidence="6">F-box domain-containing protein</fullName>
    </recommendedName>
</protein>
<evidence type="ECO:0000259" key="2">
    <source>
        <dbReference type="Pfam" id="PF12937"/>
    </source>
</evidence>
<evidence type="ECO:0000259" key="3">
    <source>
        <dbReference type="Pfam" id="PF25422"/>
    </source>
</evidence>
<feature type="region of interest" description="Disordered" evidence="1">
    <location>
        <begin position="389"/>
        <end position="418"/>
    </location>
</feature>
<feature type="compositionally biased region" description="Acidic residues" evidence="1">
    <location>
        <begin position="1"/>
        <end position="15"/>
    </location>
</feature>
<accession>N1QHF0</accession>
<organism evidence="4 5">
    <name type="scientific">Sphaerulina musiva (strain SO2202)</name>
    <name type="common">Poplar stem canker fungus</name>
    <name type="synonym">Septoria musiva</name>
    <dbReference type="NCBI Taxonomy" id="692275"/>
    <lineage>
        <taxon>Eukaryota</taxon>
        <taxon>Fungi</taxon>
        <taxon>Dikarya</taxon>
        <taxon>Ascomycota</taxon>
        <taxon>Pezizomycotina</taxon>
        <taxon>Dothideomycetes</taxon>
        <taxon>Dothideomycetidae</taxon>
        <taxon>Mycosphaerellales</taxon>
        <taxon>Mycosphaerellaceae</taxon>
        <taxon>Sphaerulina</taxon>
    </lineage>
</organism>
<dbReference type="eggNOG" id="ENOG502RPXF">
    <property type="taxonomic scope" value="Eukaryota"/>
</dbReference>
<dbReference type="GeneID" id="27905649"/>
<evidence type="ECO:0000313" key="5">
    <source>
        <dbReference type="Proteomes" id="UP000016931"/>
    </source>
</evidence>
<dbReference type="Proteomes" id="UP000016931">
    <property type="component" value="Unassembled WGS sequence"/>
</dbReference>
<feature type="region of interest" description="Disordered" evidence="1">
    <location>
        <begin position="1192"/>
        <end position="1222"/>
    </location>
</feature>
<dbReference type="InterPro" id="IPR001810">
    <property type="entry name" value="F-box_dom"/>
</dbReference>
<dbReference type="InterPro" id="IPR057214">
    <property type="entry name" value="DUF7892"/>
</dbReference>
<dbReference type="RefSeq" id="XP_016764736.1">
    <property type="nucleotide sequence ID" value="XM_016908512.1"/>
</dbReference>
<sequence length="1355" mass="150613">MIDEDAVDDEHDDEASSGMDLSEPSRSVTPTSPNATAAQATVAPNHAGSKKRKLSDADGIADGVAKDLADEQTKKCKLSADKFSRSPVVPSNKNMSVSEALCQSPAVLQLIFTHLPPAMLCRCLRVCKQFNHLLTGARAPQGKQKAKSAARIVDSEAIWVRSRKTYFPQLPRPLRNRTELQMLQLVGGRACQFCRRPPVPLSAPSIFNGGPGTKGVRVLFPFGVRTCGSCIEPLVRKDVHALAEPVAARLRMGITYAFRNDELHYMTETVRQAFSSFPETTRFSKVYYHPDLVAIEHEEKDAQQLGEGAYDEWRKGLYNRGRSAMADCARWENWETGVRLGANLAQVLREYDLSSFPLHVKATQSSSAHAKAAHAGLILPITGPHPLPEPVHVFNNGNQPSFPMHQQLGRPAPQQHPLPFPPALPLRPLVYPVVNQPQQRMARSLQEVESARQARKADIERRCSALEPPLEPAVLQHMESFQAAMQITTPLTDAAWDMLKPRILAQREAAELAEHARASQLAALQAAVPLHWPDDIISRPAKEMYDRGYEDAQMPLRKRLGEYADDITNGQWGGGKMLDRDNVPIFAIHVLSHVHQRYEEDKQLGLLSDLEPVANKPGTTQGSPSPTPFLSLDNMKWVYDHKVRLFTDTHRKELFICAGCDDKRPKWFAFEGLVQHYGAKHTSEFSRGNIIVHWQTAKWPDKPPFHTNPAQWFKHRPRHAPVPGGDTRDQYSPASFPGQNGYDAGFLSQYASMGVGNTVRQVNGTASEDDWQHIKLATDAREIWDALDGIKDLLECVKVQTVLHHAVAKFSDHYHYKPTLDLLTVALASHNVTRPLRNVTGLACKSCVAVGQHSHSNSYWTRIRGIKLLSTSHLITHFELMHQAHENAGPLDWVKEMIELPEKQSLKELLHTPGMDDNKLALIAAALPAGTFPMPLPVIGHVTEKRKKSSVSDEASFENLIVRKKPKKHSKKLQKASNSLLGRDGSQETLPEVKEEEYDPLRPALIPARKWDPALFDTDARKPPEPVAPVTQAPPQEFTFNRETIAMPEKNNPTPALDRATRCPSVGRAHAASTTQTPLAAPNITPDGQPDIAAIIAALTAGRHSVLAAPTAPGQAAASPAPPGESSGIAHDQSFAEAHGRDPRELQSGGQTDAYAPAPRYFPTQQAHPQPAAVPSVHELQAALSHNHWQYEQNHHHSGTARAYSTGPQPQQHRPPPQPVPQYQFVYEEDRPYSQAVPYAANYREAPSPQYVQVPRHQYAPHGYHYEVPVPQTIYVDQDGRRLIPIDAAPAPVQYFSNRYEQQHYVRPVYTSAVPQPAVQAVYDDRRPVYYERTASVIPPRYAYDDRASVGRSEN</sequence>
<feature type="compositionally biased region" description="Basic residues" evidence="1">
    <location>
        <begin position="965"/>
        <end position="974"/>
    </location>
</feature>
<feature type="compositionally biased region" description="Polar residues" evidence="1">
    <location>
        <begin position="24"/>
        <end position="39"/>
    </location>
</feature>
<feature type="region of interest" description="Disordered" evidence="1">
    <location>
        <begin position="1"/>
        <end position="56"/>
    </location>
</feature>
<gene>
    <name evidence="4" type="ORF">SEPMUDRAFT_32835</name>
</gene>
<dbReference type="Pfam" id="PF12937">
    <property type="entry name" value="F-box-like"/>
    <property type="match status" value="1"/>
</dbReference>
<evidence type="ECO:0008006" key="6">
    <source>
        <dbReference type="Google" id="ProtNLM"/>
    </source>
</evidence>
<feature type="region of interest" description="Disordered" evidence="1">
    <location>
        <begin position="1110"/>
        <end position="1175"/>
    </location>
</feature>
<dbReference type="SUPFAM" id="SSF81383">
    <property type="entry name" value="F-box domain"/>
    <property type="match status" value="1"/>
</dbReference>
<dbReference type="OrthoDB" id="2322499at2759"/>
<dbReference type="InterPro" id="IPR036047">
    <property type="entry name" value="F-box-like_dom_sf"/>
</dbReference>